<reference evidence="5" key="1">
    <citation type="journal article" date="2015" name="Nature">
        <title>Complex archaea that bridge the gap between prokaryotes and eukaryotes.</title>
        <authorList>
            <person name="Spang A."/>
            <person name="Saw J.H."/>
            <person name="Jorgensen S.L."/>
            <person name="Zaremba-Niedzwiedzka K."/>
            <person name="Martijn J."/>
            <person name="Lind A.E."/>
            <person name="van Eijk R."/>
            <person name="Schleper C."/>
            <person name="Guy L."/>
            <person name="Ettema T.J."/>
        </authorList>
    </citation>
    <scope>NUCLEOTIDE SEQUENCE</scope>
</reference>
<comment type="caution">
    <text evidence="5">The sequence shown here is derived from an EMBL/GenBank/DDBJ whole genome shotgun (WGS) entry which is preliminary data.</text>
</comment>
<dbReference type="GO" id="GO:0005634">
    <property type="term" value="C:nucleus"/>
    <property type="evidence" value="ECO:0007669"/>
    <property type="project" value="TreeGrafter"/>
</dbReference>
<keyword evidence="4" id="KW-0949">S-adenosyl-L-methionine</keyword>
<gene>
    <name evidence="5" type="ORF">LCGC14_1087290</name>
</gene>
<dbReference type="GO" id="GO:0003677">
    <property type="term" value="F:DNA binding"/>
    <property type="evidence" value="ECO:0007669"/>
    <property type="project" value="TreeGrafter"/>
</dbReference>
<sequence length="263" mass="29140">MRFGSLFAGIGGLDLGLERAGMECIWQVENDDYCNRVLEEHWPDVPRYGDVHDVGRHNLETPDLICGGFPCQPVSLAGKRKAQADPRWLWPEFARVVDELRPRYVLVENVPGLYTLGGAEVLADLASLGYDAEWDAIPAAAVGAPHLRYRVFIVAVDYSVGRRLSESNKNTSKQEAQQRIFETTSTGVADANAGGRNRRTRIFGEGRRKELANSGQWTTEPDVGRVAHGVPSRVDRLRGLGNAVVPQVAEWVGRRIMKMEATT</sequence>
<dbReference type="PANTHER" id="PTHR10629">
    <property type="entry name" value="CYTOSINE-SPECIFIC METHYLTRANSFERASE"/>
    <property type="match status" value="1"/>
</dbReference>
<name>A0A0F9MHU2_9ZZZZ</name>
<dbReference type="EMBL" id="LAZR01004805">
    <property type="protein sequence ID" value="KKN05434.1"/>
    <property type="molecule type" value="Genomic_DNA"/>
</dbReference>
<keyword evidence="3" id="KW-0808">Transferase</keyword>
<dbReference type="PROSITE" id="PS00095">
    <property type="entry name" value="C5_MTASE_2"/>
    <property type="match status" value="1"/>
</dbReference>
<dbReference type="InterPro" id="IPR001525">
    <property type="entry name" value="C5_MeTfrase"/>
</dbReference>
<dbReference type="EC" id="2.1.1.37" evidence="1"/>
<dbReference type="GO" id="GO:0044027">
    <property type="term" value="P:negative regulation of gene expression via chromosomal CpG island methylation"/>
    <property type="evidence" value="ECO:0007669"/>
    <property type="project" value="TreeGrafter"/>
</dbReference>
<evidence type="ECO:0000256" key="1">
    <source>
        <dbReference type="ARBA" id="ARBA00011975"/>
    </source>
</evidence>
<evidence type="ECO:0000313" key="5">
    <source>
        <dbReference type="EMBL" id="KKN05434.1"/>
    </source>
</evidence>
<dbReference type="PRINTS" id="PR00105">
    <property type="entry name" value="C5METTRFRASE"/>
</dbReference>
<dbReference type="InterPro" id="IPR029063">
    <property type="entry name" value="SAM-dependent_MTases_sf"/>
</dbReference>
<proteinExistence type="predicted"/>
<evidence type="ECO:0000256" key="2">
    <source>
        <dbReference type="ARBA" id="ARBA00022603"/>
    </source>
</evidence>
<dbReference type="Gene3D" id="3.40.50.150">
    <property type="entry name" value="Vaccinia Virus protein VP39"/>
    <property type="match status" value="1"/>
</dbReference>
<dbReference type="SUPFAM" id="SSF53335">
    <property type="entry name" value="S-adenosyl-L-methionine-dependent methyltransferases"/>
    <property type="match status" value="1"/>
</dbReference>
<evidence type="ECO:0000256" key="4">
    <source>
        <dbReference type="ARBA" id="ARBA00022691"/>
    </source>
</evidence>
<dbReference type="NCBIfam" id="TIGR00675">
    <property type="entry name" value="dcm"/>
    <property type="match status" value="1"/>
</dbReference>
<dbReference type="PROSITE" id="PS51679">
    <property type="entry name" value="SAM_MT_C5"/>
    <property type="match status" value="1"/>
</dbReference>
<protein>
    <recommendedName>
        <fullName evidence="1">DNA (cytosine-5-)-methyltransferase</fullName>
        <ecNumber evidence="1">2.1.1.37</ecNumber>
    </recommendedName>
</protein>
<dbReference type="AlphaFoldDB" id="A0A0F9MHU2"/>
<dbReference type="InterPro" id="IPR050390">
    <property type="entry name" value="C5-Methyltransferase"/>
</dbReference>
<keyword evidence="2" id="KW-0489">Methyltransferase</keyword>
<dbReference type="GO" id="GO:0003886">
    <property type="term" value="F:DNA (cytosine-5-)-methyltransferase activity"/>
    <property type="evidence" value="ECO:0007669"/>
    <property type="project" value="UniProtKB-EC"/>
</dbReference>
<dbReference type="InterPro" id="IPR031303">
    <property type="entry name" value="C5_meth_CS"/>
</dbReference>
<dbReference type="GO" id="GO:0032259">
    <property type="term" value="P:methylation"/>
    <property type="evidence" value="ECO:0007669"/>
    <property type="project" value="UniProtKB-KW"/>
</dbReference>
<dbReference type="Pfam" id="PF00145">
    <property type="entry name" value="DNA_methylase"/>
    <property type="match status" value="1"/>
</dbReference>
<organism evidence="5">
    <name type="scientific">marine sediment metagenome</name>
    <dbReference type="NCBI Taxonomy" id="412755"/>
    <lineage>
        <taxon>unclassified sequences</taxon>
        <taxon>metagenomes</taxon>
        <taxon>ecological metagenomes</taxon>
    </lineage>
</organism>
<dbReference type="PANTHER" id="PTHR10629:SF50">
    <property type="entry name" value="DNA (CYTOSINE-5)-METHYLTRANSFERASE CMT3"/>
    <property type="match status" value="1"/>
</dbReference>
<accession>A0A0F9MHU2</accession>
<evidence type="ECO:0000256" key="3">
    <source>
        <dbReference type="ARBA" id="ARBA00022679"/>
    </source>
</evidence>